<evidence type="ECO:0000313" key="2">
    <source>
        <dbReference type="Proteomes" id="UP000539175"/>
    </source>
</evidence>
<dbReference type="AlphaFoldDB" id="A0A7X0ECA7"/>
<name>A0A7X0ECA7_9PROT</name>
<evidence type="ECO:0000313" key="1">
    <source>
        <dbReference type="EMBL" id="MBB6250935.1"/>
    </source>
</evidence>
<protein>
    <submittedName>
        <fullName evidence="1">Uncharacterized protein</fullName>
    </submittedName>
</protein>
<accession>A0A7X0ECA7</accession>
<gene>
    <name evidence="1" type="ORF">FHS74_001480</name>
</gene>
<proteinExistence type="predicted"/>
<organism evidence="1 2">
    <name type="scientific">Nitrospirillum iridis</name>
    <dbReference type="NCBI Taxonomy" id="765888"/>
    <lineage>
        <taxon>Bacteria</taxon>
        <taxon>Pseudomonadati</taxon>
        <taxon>Pseudomonadota</taxon>
        <taxon>Alphaproteobacteria</taxon>
        <taxon>Rhodospirillales</taxon>
        <taxon>Azospirillaceae</taxon>
        <taxon>Nitrospirillum</taxon>
    </lineage>
</organism>
<comment type="caution">
    <text evidence="1">The sequence shown here is derived from an EMBL/GenBank/DDBJ whole genome shotgun (WGS) entry which is preliminary data.</text>
</comment>
<dbReference type="EMBL" id="JACIIZ010000003">
    <property type="protein sequence ID" value="MBB6250935.1"/>
    <property type="molecule type" value="Genomic_DNA"/>
</dbReference>
<reference evidence="1 2" key="1">
    <citation type="submission" date="2020-08" db="EMBL/GenBank/DDBJ databases">
        <title>Genomic Encyclopedia of Type Strains, Phase IV (KMG-IV): sequencing the most valuable type-strain genomes for metagenomic binning, comparative biology and taxonomic classification.</title>
        <authorList>
            <person name="Goeker M."/>
        </authorList>
    </citation>
    <scope>NUCLEOTIDE SEQUENCE [LARGE SCALE GENOMIC DNA]</scope>
    <source>
        <strain evidence="1 2">DSM 22198</strain>
    </source>
</reference>
<keyword evidence="2" id="KW-1185">Reference proteome</keyword>
<dbReference type="Proteomes" id="UP000539175">
    <property type="component" value="Unassembled WGS sequence"/>
</dbReference>
<dbReference type="RefSeq" id="WP_184798967.1">
    <property type="nucleotide sequence ID" value="NZ_JACIIZ010000003.1"/>
</dbReference>
<sequence>MLVLQIRGKDIDDDRVTCTGAQVATVLDFIAAVPALTGGDWYAGAVDGLGAQLTEYEDLEPILVPALADLLHRIRNIPQLLDGVFALVPRHEIPRLTGNCFSADGPMEPLIHNALVEIKAFGTSFVEVYTDQPSLITVVQQRFGGEVRKVETQPAT</sequence>